<gene>
    <name evidence="3" type="ORF">NF867_02265</name>
</gene>
<evidence type="ECO:0000313" key="3">
    <source>
        <dbReference type="EMBL" id="MCO4291685.1"/>
    </source>
</evidence>
<evidence type="ECO:0000313" key="4">
    <source>
        <dbReference type="Proteomes" id="UP001155182"/>
    </source>
</evidence>
<reference evidence="3" key="1">
    <citation type="submission" date="2022-06" db="EMBL/GenBank/DDBJ databases">
        <title>Solitalea sp. MAHUQ-68 isolated from rhizospheric soil.</title>
        <authorList>
            <person name="Huq M.A."/>
        </authorList>
    </citation>
    <scope>NUCLEOTIDE SEQUENCE</scope>
    <source>
        <strain evidence="3">MAHUQ-68</strain>
    </source>
</reference>
<feature type="signal peptide" evidence="2">
    <location>
        <begin position="1"/>
        <end position="24"/>
    </location>
</feature>
<keyword evidence="4" id="KW-1185">Reference proteome</keyword>
<proteinExistence type="predicted"/>
<dbReference type="RefSeq" id="WP_252585916.1">
    <property type="nucleotide sequence ID" value="NZ_JAMWYS010000006.1"/>
</dbReference>
<feature type="transmembrane region" description="Helical" evidence="1">
    <location>
        <begin position="262"/>
        <end position="284"/>
    </location>
</feature>
<dbReference type="EMBL" id="JAMWYS010000006">
    <property type="protein sequence ID" value="MCO4291685.1"/>
    <property type="molecule type" value="Genomic_DNA"/>
</dbReference>
<organism evidence="3 4">
    <name type="scientific">Solitalea agri</name>
    <dbReference type="NCBI Taxonomy" id="2953739"/>
    <lineage>
        <taxon>Bacteria</taxon>
        <taxon>Pseudomonadati</taxon>
        <taxon>Bacteroidota</taxon>
        <taxon>Sphingobacteriia</taxon>
        <taxon>Sphingobacteriales</taxon>
        <taxon>Sphingobacteriaceae</taxon>
        <taxon>Solitalea</taxon>
    </lineage>
</organism>
<sequence>MKQINHLTGLIALVLGLTTIMANAQDKTQKGTIQIYLAYSQLNNDLPVIKVSAKTKKEQKFEPVAGVDINLFFNSETTAGFMGRVNTNNLGNGSLAMPIRFKSQFDTSASLKFIGTVTQNKQFKDQSTELEIAKAKIELTLDEVDSVRSIHAKVLALQPDGQWAPVPETEIKLVVRRLLSDLTATEEETYTTDSIGGEVSADFNMSVPGDSKGNIVVGAKIDENELYGTLVAAKTVKWGTPLVPDHSFSERSLWATRDKTPLWLLIFPNIIIITVWGIIFYLIYQITKLIKLGKENSSV</sequence>
<evidence type="ECO:0008006" key="5">
    <source>
        <dbReference type="Google" id="ProtNLM"/>
    </source>
</evidence>
<keyword evidence="2" id="KW-0732">Signal</keyword>
<evidence type="ECO:0000256" key="1">
    <source>
        <dbReference type="SAM" id="Phobius"/>
    </source>
</evidence>
<accession>A0A9X2JCD7</accession>
<name>A0A9X2JCD7_9SPHI</name>
<keyword evidence="1" id="KW-1133">Transmembrane helix</keyword>
<keyword evidence="1" id="KW-0812">Transmembrane</keyword>
<comment type="caution">
    <text evidence="3">The sequence shown here is derived from an EMBL/GenBank/DDBJ whole genome shotgun (WGS) entry which is preliminary data.</text>
</comment>
<dbReference type="Proteomes" id="UP001155182">
    <property type="component" value="Unassembled WGS sequence"/>
</dbReference>
<protein>
    <recommendedName>
        <fullName evidence="5">DUF916 domain-containing protein</fullName>
    </recommendedName>
</protein>
<evidence type="ECO:0000256" key="2">
    <source>
        <dbReference type="SAM" id="SignalP"/>
    </source>
</evidence>
<feature type="chain" id="PRO_5040984969" description="DUF916 domain-containing protein" evidence="2">
    <location>
        <begin position="25"/>
        <end position="299"/>
    </location>
</feature>
<keyword evidence="1" id="KW-0472">Membrane</keyword>
<dbReference type="AlphaFoldDB" id="A0A9X2JCD7"/>